<evidence type="ECO:0000313" key="2">
    <source>
        <dbReference type="EMBL" id="VYT24655.1"/>
    </source>
</evidence>
<sequence>MTNGFLRTKRLLFCRWEAGDLLEAEALWGDPLVTRWITATGRMTAEEVADRLAQEVERDKQFGIQYWPLRERSTGELAGCCGLRPHGEGELELGVHLRPAFWGRGLGEEACRAALWYAFVKWDIPSVFAGHNPHNTASPKLLEKLGFSPIGEEFYPPTGLYHPSYRLQRGDFFCPEIPVYLD</sequence>
<dbReference type="PROSITE" id="PS51186">
    <property type="entry name" value="GNAT"/>
    <property type="match status" value="1"/>
</dbReference>
<dbReference type="InterPro" id="IPR051531">
    <property type="entry name" value="N-acetyltransferase"/>
</dbReference>
<keyword evidence="2" id="KW-0808">Transferase</keyword>
<dbReference type="AlphaFoldDB" id="A0A6N2V1T7"/>
<dbReference type="PANTHER" id="PTHR43792:SF1">
    <property type="entry name" value="N-ACETYLTRANSFERASE DOMAIN-CONTAINING PROTEIN"/>
    <property type="match status" value="1"/>
</dbReference>
<protein>
    <submittedName>
        <fullName evidence="2">Acetyltransferase (GNAT) family protein</fullName>
    </submittedName>
</protein>
<organism evidence="2">
    <name type="scientific">uncultured Anaerotruncus sp</name>
    <dbReference type="NCBI Taxonomy" id="905011"/>
    <lineage>
        <taxon>Bacteria</taxon>
        <taxon>Bacillati</taxon>
        <taxon>Bacillota</taxon>
        <taxon>Clostridia</taxon>
        <taxon>Eubacteriales</taxon>
        <taxon>Oscillospiraceae</taxon>
        <taxon>Anaerotruncus</taxon>
        <taxon>environmental samples</taxon>
    </lineage>
</organism>
<dbReference type="CDD" id="cd04301">
    <property type="entry name" value="NAT_SF"/>
    <property type="match status" value="1"/>
</dbReference>
<dbReference type="PANTHER" id="PTHR43792">
    <property type="entry name" value="GNAT FAMILY, PUTATIVE (AFU_ORTHOLOGUE AFUA_3G00765)-RELATED-RELATED"/>
    <property type="match status" value="1"/>
</dbReference>
<dbReference type="EMBL" id="CACRSL010000005">
    <property type="protein sequence ID" value="VYT24655.1"/>
    <property type="molecule type" value="Genomic_DNA"/>
</dbReference>
<accession>A0A6N2V1T7</accession>
<gene>
    <name evidence="2" type="ORF">AULFYP135_02251</name>
</gene>
<dbReference type="SUPFAM" id="SSF55729">
    <property type="entry name" value="Acyl-CoA N-acyltransferases (Nat)"/>
    <property type="match status" value="1"/>
</dbReference>
<dbReference type="InterPro" id="IPR016181">
    <property type="entry name" value="Acyl_CoA_acyltransferase"/>
</dbReference>
<dbReference type="Gene3D" id="3.40.630.30">
    <property type="match status" value="1"/>
</dbReference>
<feature type="domain" description="N-acetyltransferase" evidence="1">
    <location>
        <begin position="11"/>
        <end position="168"/>
    </location>
</feature>
<evidence type="ECO:0000259" key="1">
    <source>
        <dbReference type="PROSITE" id="PS51186"/>
    </source>
</evidence>
<name>A0A6N2V1T7_9FIRM</name>
<dbReference type="Pfam" id="PF13302">
    <property type="entry name" value="Acetyltransf_3"/>
    <property type="match status" value="1"/>
</dbReference>
<reference evidence="2" key="1">
    <citation type="submission" date="2019-11" db="EMBL/GenBank/DDBJ databases">
        <authorList>
            <person name="Feng L."/>
        </authorList>
    </citation>
    <scope>NUCLEOTIDE SEQUENCE</scope>
    <source>
        <strain evidence="2">AundefinedLFYP135</strain>
    </source>
</reference>
<dbReference type="GO" id="GO:0016747">
    <property type="term" value="F:acyltransferase activity, transferring groups other than amino-acyl groups"/>
    <property type="evidence" value="ECO:0007669"/>
    <property type="project" value="InterPro"/>
</dbReference>
<dbReference type="InterPro" id="IPR000182">
    <property type="entry name" value="GNAT_dom"/>
</dbReference>
<proteinExistence type="predicted"/>